<name>A0AA39VLA3_ACESA</name>
<organism evidence="1 2">
    <name type="scientific">Acer saccharum</name>
    <name type="common">Sugar maple</name>
    <dbReference type="NCBI Taxonomy" id="4024"/>
    <lineage>
        <taxon>Eukaryota</taxon>
        <taxon>Viridiplantae</taxon>
        <taxon>Streptophyta</taxon>
        <taxon>Embryophyta</taxon>
        <taxon>Tracheophyta</taxon>
        <taxon>Spermatophyta</taxon>
        <taxon>Magnoliopsida</taxon>
        <taxon>eudicotyledons</taxon>
        <taxon>Gunneridae</taxon>
        <taxon>Pentapetalae</taxon>
        <taxon>rosids</taxon>
        <taxon>malvids</taxon>
        <taxon>Sapindales</taxon>
        <taxon>Sapindaceae</taxon>
        <taxon>Hippocastanoideae</taxon>
        <taxon>Acereae</taxon>
        <taxon>Acer</taxon>
    </lineage>
</organism>
<reference evidence="1" key="1">
    <citation type="journal article" date="2022" name="Plant J.">
        <title>Strategies of tolerance reflected in two North American maple genomes.</title>
        <authorList>
            <person name="McEvoy S.L."/>
            <person name="Sezen U.U."/>
            <person name="Trouern-Trend A."/>
            <person name="McMahon S.M."/>
            <person name="Schaberg P.G."/>
            <person name="Yang J."/>
            <person name="Wegrzyn J.L."/>
            <person name="Swenson N.G."/>
        </authorList>
    </citation>
    <scope>NUCLEOTIDE SEQUENCE</scope>
    <source>
        <strain evidence="1">NS2018</strain>
    </source>
</reference>
<proteinExistence type="predicted"/>
<gene>
    <name evidence="1" type="ORF">LWI29_019647</name>
</gene>
<dbReference type="AlphaFoldDB" id="A0AA39VLA3"/>
<sequence length="257" mass="29232">MAYAGKFFNPIKHSLNVTITSKSISHSTQLYCAKIEPLKTWRSSLEPSLRQRFSSFQLNFSTQRRYIQNLRLSGGKSIASMFGASVIIGSVSFQPHFAYAMDEHDILLDDYHGELSGDSSMEESSLAFGAFVRKFWLPAFFLFTVLINWDHPIMLATKIIVLLFSTRPSPLSVYLYIDQLCQQSIRQKPHLYIFKSLYAKKVEVQDYKLLCIATVEVADQKLTLVGILGGWWALPSSQTETQGVFSVLRTLLRNKLV</sequence>
<dbReference type="EMBL" id="JAUESC010000381">
    <property type="protein sequence ID" value="KAK0589884.1"/>
    <property type="molecule type" value="Genomic_DNA"/>
</dbReference>
<dbReference type="Proteomes" id="UP001168877">
    <property type="component" value="Unassembled WGS sequence"/>
</dbReference>
<keyword evidence="2" id="KW-1185">Reference proteome</keyword>
<evidence type="ECO:0000313" key="1">
    <source>
        <dbReference type="EMBL" id="KAK0589884.1"/>
    </source>
</evidence>
<evidence type="ECO:0000313" key="2">
    <source>
        <dbReference type="Proteomes" id="UP001168877"/>
    </source>
</evidence>
<reference evidence="1" key="2">
    <citation type="submission" date="2023-06" db="EMBL/GenBank/DDBJ databases">
        <authorList>
            <person name="Swenson N.G."/>
            <person name="Wegrzyn J.L."/>
            <person name="Mcevoy S.L."/>
        </authorList>
    </citation>
    <scope>NUCLEOTIDE SEQUENCE</scope>
    <source>
        <strain evidence="1">NS2018</strain>
        <tissue evidence="1">Leaf</tissue>
    </source>
</reference>
<protein>
    <submittedName>
        <fullName evidence="1">Uncharacterized protein</fullName>
    </submittedName>
</protein>
<accession>A0AA39VLA3</accession>
<comment type="caution">
    <text evidence="1">The sequence shown here is derived from an EMBL/GenBank/DDBJ whole genome shotgun (WGS) entry which is preliminary data.</text>
</comment>